<name>A0AAW0KK83_QUESU</name>
<keyword evidence="2" id="KW-1185">Reference proteome</keyword>
<evidence type="ECO:0000313" key="1">
    <source>
        <dbReference type="EMBL" id="KAK7839078.1"/>
    </source>
</evidence>
<comment type="caution">
    <text evidence="1">The sequence shown here is derived from an EMBL/GenBank/DDBJ whole genome shotgun (WGS) entry which is preliminary data.</text>
</comment>
<reference evidence="1 2" key="1">
    <citation type="journal article" date="2018" name="Sci. Data">
        <title>The draft genome sequence of cork oak.</title>
        <authorList>
            <person name="Ramos A.M."/>
            <person name="Usie A."/>
            <person name="Barbosa P."/>
            <person name="Barros P.M."/>
            <person name="Capote T."/>
            <person name="Chaves I."/>
            <person name="Simoes F."/>
            <person name="Abreu I."/>
            <person name="Carrasquinho I."/>
            <person name="Faro C."/>
            <person name="Guimaraes J.B."/>
            <person name="Mendonca D."/>
            <person name="Nobrega F."/>
            <person name="Rodrigues L."/>
            <person name="Saibo N.J.M."/>
            <person name="Varela M.C."/>
            <person name="Egas C."/>
            <person name="Matos J."/>
            <person name="Miguel C.M."/>
            <person name="Oliveira M.M."/>
            <person name="Ricardo C.P."/>
            <person name="Goncalves S."/>
        </authorList>
    </citation>
    <scope>NUCLEOTIDE SEQUENCE [LARGE SCALE GENOMIC DNA]</scope>
    <source>
        <strain evidence="2">cv. HL8</strain>
    </source>
</reference>
<gene>
    <name evidence="1" type="ORF">CFP56_018768</name>
</gene>
<dbReference type="EMBL" id="PKMF04000291">
    <property type="protein sequence ID" value="KAK7839078.1"/>
    <property type="molecule type" value="Genomic_DNA"/>
</dbReference>
<accession>A0AAW0KK83</accession>
<evidence type="ECO:0000313" key="2">
    <source>
        <dbReference type="Proteomes" id="UP000237347"/>
    </source>
</evidence>
<dbReference type="Proteomes" id="UP000237347">
    <property type="component" value="Unassembled WGS sequence"/>
</dbReference>
<proteinExistence type="predicted"/>
<protein>
    <submittedName>
        <fullName evidence="1">Uncharacterized protein</fullName>
    </submittedName>
</protein>
<sequence length="133" mass="15355">MLNGIVDHNAYPRGYMPMRLRSSFSWVRFWLGGEPDSSILMQKEAYLYHSVIFQLLTSWRLRTRANCSEKKIFIPAVQGFDHLVLGSSPRLGVQSEAREEPLQMHKRHFVELAFLSIVKVGKFKSQGPLTCEQ</sequence>
<dbReference type="AlphaFoldDB" id="A0AAW0KK83"/>
<organism evidence="1 2">
    <name type="scientific">Quercus suber</name>
    <name type="common">Cork oak</name>
    <dbReference type="NCBI Taxonomy" id="58331"/>
    <lineage>
        <taxon>Eukaryota</taxon>
        <taxon>Viridiplantae</taxon>
        <taxon>Streptophyta</taxon>
        <taxon>Embryophyta</taxon>
        <taxon>Tracheophyta</taxon>
        <taxon>Spermatophyta</taxon>
        <taxon>Magnoliopsida</taxon>
        <taxon>eudicotyledons</taxon>
        <taxon>Gunneridae</taxon>
        <taxon>Pentapetalae</taxon>
        <taxon>rosids</taxon>
        <taxon>fabids</taxon>
        <taxon>Fagales</taxon>
        <taxon>Fagaceae</taxon>
        <taxon>Quercus</taxon>
    </lineage>
</organism>